<dbReference type="CDD" id="cd17393">
    <property type="entry name" value="MFS_MosC_like"/>
    <property type="match status" value="1"/>
</dbReference>
<feature type="transmembrane region" description="Helical" evidence="5">
    <location>
        <begin position="300"/>
        <end position="320"/>
    </location>
</feature>
<evidence type="ECO:0000256" key="5">
    <source>
        <dbReference type="SAM" id="Phobius"/>
    </source>
</evidence>
<keyword evidence="4 5" id="KW-0472">Membrane</keyword>
<protein>
    <submittedName>
        <fullName evidence="7">MFS transporter</fullName>
    </submittedName>
</protein>
<dbReference type="Proteomes" id="UP001344251">
    <property type="component" value="Chromosome"/>
</dbReference>
<feature type="transmembrane region" description="Helical" evidence="5">
    <location>
        <begin position="277"/>
        <end position="294"/>
    </location>
</feature>
<dbReference type="RefSeq" id="WP_326622837.1">
    <property type="nucleotide sequence ID" value="NZ_CP109106.1"/>
</dbReference>
<organism evidence="7 8">
    <name type="scientific">Streptomyces decoyicus</name>
    <dbReference type="NCBI Taxonomy" id="249567"/>
    <lineage>
        <taxon>Bacteria</taxon>
        <taxon>Bacillati</taxon>
        <taxon>Actinomycetota</taxon>
        <taxon>Actinomycetes</taxon>
        <taxon>Kitasatosporales</taxon>
        <taxon>Streptomycetaceae</taxon>
        <taxon>Streptomyces</taxon>
    </lineage>
</organism>
<dbReference type="InterPro" id="IPR020846">
    <property type="entry name" value="MFS_dom"/>
</dbReference>
<keyword evidence="8" id="KW-1185">Reference proteome</keyword>
<dbReference type="InterPro" id="IPR036259">
    <property type="entry name" value="MFS_trans_sf"/>
</dbReference>
<dbReference type="InterPro" id="IPR051788">
    <property type="entry name" value="MFS_Transporter"/>
</dbReference>
<keyword evidence="3 5" id="KW-1133">Transmembrane helix</keyword>
<evidence type="ECO:0000313" key="7">
    <source>
        <dbReference type="EMBL" id="WSB73241.1"/>
    </source>
</evidence>
<feature type="transmembrane region" description="Helical" evidence="5">
    <location>
        <begin position="366"/>
        <end position="383"/>
    </location>
</feature>
<name>A0ABZ1FSX1_9ACTN</name>
<evidence type="ECO:0000259" key="6">
    <source>
        <dbReference type="PROSITE" id="PS50850"/>
    </source>
</evidence>
<feature type="transmembrane region" description="Helical" evidence="5">
    <location>
        <begin position="39"/>
        <end position="57"/>
    </location>
</feature>
<dbReference type="InterPro" id="IPR011701">
    <property type="entry name" value="MFS"/>
</dbReference>
<dbReference type="EMBL" id="CP109106">
    <property type="protein sequence ID" value="WSB73241.1"/>
    <property type="molecule type" value="Genomic_DNA"/>
</dbReference>
<dbReference type="PANTHER" id="PTHR23514:SF13">
    <property type="entry name" value="INNER MEMBRANE PROTEIN YBJJ"/>
    <property type="match status" value="1"/>
</dbReference>
<gene>
    <name evidence="7" type="ORF">OG863_37770</name>
</gene>
<feature type="transmembrane region" description="Helical" evidence="5">
    <location>
        <begin position="12"/>
        <end position="33"/>
    </location>
</feature>
<feature type="transmembrane region" description="Helical" evidence="5">
    <location>
        <begin position="163"/>
        <end position="183"/>
    </location>
</feature>
<evidence type="ECO:0000256" key="3">
    <source>
        <dbReference type="ARBA" id="ARBA00022989"/>
    </source>
</evidence>
<reference evidence="7 8" key="1">
    <citation type="submission" date="2022-10" db="EMBL/GenBank/DDBJ databases">
        <title>The complete genomes of actinobacterial strains from the NBC collection.</title>
        <authorList>
            <person name="Joergensen T.S."/>
            <person name="Alvarez Arevalo M."/>
            <person name="Sterndorff E.B."/>
            <person name="Faurdal D."/>
            <person name="Vuksanovic O."/>
            <person name="Mourched A.-S."/>
            <person name="Charusanti P."/>
            <person name="Shaw S."/>
            <person name="Blin K."/>
            <person name="Weber T."/>
        </authorList>
    </citation>
    <scope>NUCLEOTIDE SEQUENCE [LARGE SCALE GENOMIC DNA]</scope>
    <source>
        <strain evidence="7 8">NBC 01774</strain>
    </source>
</reference>
<feature type="transmembrane region" description="Helical" evidence="5">
    <location>
        <begin position="211"/>
        <end position="228"/>
    </location>
</feature>
<feature type="transmembrane region" description="Helical" evidence="5">
    <location>
        <begin position="341"/>
        <end position="360"/>
    </location>
</feature>
<feature type="transmembrane region" description="Helical" evidence="5">
    <location>
        <begin position="248"/>
        <end position="265"/>
    </location>
</feature>
<dbReference type="PANTHER" id="PTHR23514">
    <property type="entry name" value="BYPASS OF STOP CODON PROTEIN 6"/>
    <property type="match status" value="1"/>
</dbReference>
<evidence type="ECO:0000256" key="4">
    <source>
        <dbReference type="ARBA" id="ARBA00023136"/>
    </source>
</evidence>
<dbReference type="Pfam" id="PF07690">
    <property type="entry name" value="MFS_1"/>
    <property type="match status" value="1"/>
</dbReference>
<dbReference type="Gene3D" id="1.20.1250.20">
    <property type="entry name" value="MFS general substrate transporter like domains"/>
    <property type="match status" value="2"/>
</dbReference>
<evidence type="ECO:0000256" key="1">
    <source>
        <dbReference type="ARBA" id="ARBA00004651"/>
    </source>
</evidence>
<evidence type="ECO:0000256" key="2">
    <source>
        <dbReference type="ARBA" id="ARBA00022692"/>
    </source>
</evidence>
<comment type="subcellular location">
    <subcellularLocation>
        <location evidence="1">Cell membrane</location>
        <topology evidence="1">Multi-pass membrane protein</topology>
    </subcellularLocation>
</comment>
<feature type="domain" description="Major facilitator superfamily (MFS) profile" evidence="6">
    <location>
        <begin position="1"/>
        <end position="388"/>
    </location>
</feature>
<proteinExistence type="predicted"/>
<dbReference type="SUPFAM" id="SSF103473">
    <property type="entry name" value="MFS general substrate transporter"/>
    <property type="match status" value="1"/>
</dbReference>
<feature type="transmembrane region" description="Helical" evidence="5">
    <location>
        <begin position="94"/>
        <end position="112"/>
    </location>
</feature>
<accession>A0ABZ1FSX1</accession>
<feature type="transmembrane region" description="Helical" evidence="5">
    <location>
        <begin position="133"/>
        <end position="151"/>
    </location>
</feature>
<dbReference type="PROSITE" id="PS50850">
    <property type="entry name" value="MFS"/>
    <property type="match status" value="1"/>
</dbReference>
<evidence type="ECO:0000313" key="8">
    <source>
        <dbReference type="Proteomes" id="UP001344251"/>
    </source>
</evidence>
<keyword evidence="2 5" id="KW-0812">Transmembrane</keyword>
<sequence length="398" mass="40712">MDRYLRAGRLATFAYFTLNGFLMGMWIVHIPVIEHRAGISHALLGWLLLLLGAGAFAGMQATGPLTDRFGSRMVVPLSAALCSAAVVLPGLAANAWALGVALLVLGVGNGCLDVSMNAHAVQVEHGYRRPVMSAFHAAFSIGGVLAALVGARTLSWNWSPVTTLGAVALVGLAITALAAPALLRPAAARRPMDAAAAAPVVNAPRKTPRHIWALATLALMIMLCEGVANDWSALHLRNVLDAPAATAALAYGSFATTMTLGRLLADRVAARFGPVAILRHGASVAALGLTAAALSPWIPLALIGWAVFGAGLSGCVPQLFSAAGHTDQGAAGTNVSRVAGLGYLGMLAGPAVIGPLTHVLPLNLTFFLPASCCVIAAATAGIVRPSRHTPALLEAEAV</sequence>